<keyword evidence="1" id="KW-0812">Transmembrane</keyword>
<keyword evidence="1" id="KW-0472">Membrane</keyword>
<name>A0ABR1R5F8_9PEZI</name>
<keyword evidence="1" id="KW-1133">Transmembrane helix</keyword>
<comment type="caution">
    <text evidence="2">The sequence shown here is derived from an EMBL/GenBank/DDBJ whole genome shotgun (WGS) entry which is preliminary data.</text>
</comment>
<dbReference type="Proteomes" id="UP001396898">
    <property type="component" value="Unassembled WGS sequence"/>
</dbReference>
<evidence type="ECO:0000313" key="3">
    <source>
        <dbReference type="Proteomes" id="UP001396898"/>
    </source>
</evidence>
<organism evidence="2 3">
    <name type="scientific">Apiospora marii</name>
    <dbReference type="NCBI Taxonomy" id="335849"/>
    <lineage>
        <taxon>Eukaryota</taxon>
        <taxon>Fungi</taxon>
        <taxon>Dikarya</taxon>
        <taxon>Ascomycota</taxon>
        <taxon>Pezizomycotina</taxon>
        <taxon>Sordariomycetes</taxon>
        <taxon>Xylariomycetidae</taxon>
        <taxon>Amphisphaeriales</taxon>
        <taxon>Apiosporaceae</taxon>
        <taxon>Apiospora</taxon>
    </lineage>
</organism>
<sequence length="283" mass="32267">MATILYAQESDRPAAAKKPMYQYQATGNGDSIHENLKLGIKLKPHVKRLFFEMLHVDYGSSSMGASPVQQQHPSVYGDLLRFARSLISYASDFGQAWDEENLTAGTQPEAVTYICAACADFDPSDFAMMLYYFYSHHRLLDGGDKIEYTGVMQALLDDLTRSGNNERLHRKLSIDYNVLVPQVCKGDPNEVAIRTTIMAYTRWHGLSLNVPNEANRNEPYGRSQKDFRDRLNRWVVIFFLSIALELMGHWLLPSLTQRNWLWYPTYFLGVGAIQASVHSIWDA</sequence>
<feature type="transmembrane region" description="Helical" evidence="1">
    <location>
        <begin position="263"/>
        <end position="281"/>
    </location>
</feature>
<dbReference type="EMBL" id="JAQQWI010000018">
    <property type="protein sequence ID" value="KAK8001011.1"/>
    <property type="molecule type" value="Genomic_DNA"/>
</dbReference>
<evidence type="ECO:0000256" key="1">
    <source>
        <dbReference type="SAM" id="Phobius"/>
    </source>
</evidence>
<evidence type="ECO:0000313" key="2">
    <source>
        <dbReference type="EMBL" id="KAK8001011.1"/>
    </source>
</evidence>
<feature type="transmembrane region" description="Helical" evidence="1">
    <location>
        <begin position="231"/>
        <end position="251"/>
    </location>
</feature>
<keyword evidence="3" id="KW-1185">Reference proteome</keyword>
<reference evidence="2 3" key="1">
    <citation type="submission" date="2023-01" db="EMBL/GenBank/DDBJ databases">
        <title>Analysis of 21 Apiospora genomes using comparative genomics revels a genus with tremendous synthesis potential of carbohydrate active enzymes and secondary metabolites.</title>
        <authorList>
            <person name="Sorensen T."/>
        </authorList>
    </citation>
    <scope>NUCLEOTIDE SEQUENCE [LARGE SCALE GENOMIC DNA]</scope>
    <source>
        <strain evidence="2 3">CBS 20057</strain>
    </source>
</reference>
<proteinExistence type="predicted"/>
<protein>
    <submittedName>
        <fullName evidence="2">Uncharacterized protein</fullName>
    </submittedName>
</protein>
<accession>A0ABR1R5F8</accession>
<gene>
    <name evidence="2" type="ORF">PG991_013233</name>
</gene>